<name>D9QDX1_CORP2</name>
<proteinExistence type="predicted"/>
<evidence type="ECO:0000313" key="3">
    <source>
        <dbReference type="Proteomes" id="UP000000276"/>
    </source>
</evidence>
<evidence type="ECO:0000256" key="1">
    <source>
        <dbReference type="SAM" id="MobiDB-lite"/>
    </source>
</evidence>
<accession>D9QDX1</accession>
<reference evidence="2 3" key="1">
    <citation type="journal article" date="2011" name="J. Bacteriol.">
        <title>Complete genome sequence of Corynebacterium pseudotuberculosis I19, a strain isolated from a cow in Israel with bovine mastitis.</title>
        <authorList>
            <consortium name="Consortium: Rede Paraense de Genomica e Proteomica (RPGP)"/>
            <person name="Silva A."/>
            <person name="Schneider M.P."/>
            <person name="Cerdeira L."/>
            <person name="Barbosa M.S."/>
            <person name="Ramos R.T."/>
            <person name="Carneiro A.R."/>
            <person name="Santos R."/>
            <person name="Lima M."/>
            <person name="D'Afonseca V."/>
            <person name="Almeida S.S."/>
            <person name="Santos A.R."/>
            <person name="Soares S.C."/>
            <person name="Pinto A.C."/>
            <person name="Ali A."/>
            <person name="Dorella F.A."/>
            <person name="Rocha F."/>
            <person name="de Abreu V.A."/>
            <person name="Trost E."/>
            <person name="Tauch A."/>
            <person name="Shpigel N."/>
            <person name="Miyoshi A."/>
            <person name="Azevedo V."/>
        </authorList>
    </citation>
    <scope>NUCLEOTIDE SEQUENCE [LARGE SCALE GENOMIC DNA]</scope>
    <source>
        <strain evidence="2 3">C231</strain>
    </source>
</reference>
<dbReference type="HOGENOM" id="CLU_1657895_0_0_11"/>
<reference evidence="2 3" key="2">
    <citation type="journal article" date="2011" name="PLoS ONE">
        <title>Evidence for reductive genome evolution and lateral acquisition of virulence functions in two Corynebacterium pseudotuberculosis strains.</title>
        <authorList>
            <person name="Ruiz J.C."/>
            <person name="D'Afonseca V."/>
            <person name="Silva A."/>
            <person name="Ali A."/>
            <person name="Pinto A.C."/>
            <person name="Santos A.R."/>
            <person name="Rocha A.A."/>
            <person name="Lopes D.O."/>
            <person name="Dorella F.A."/>
            <person name="Pacheco L.G."/>
            <person name="Costa M.P."/>
            <person name="Turk M.Z."/>
            <person name="Seyffert N."/>
            <person name="Moraes P.M."/>
            <person name="Soares S.C."/>
            <person name="Almeida S.S."/>
            <person name="Castro T.L."/>
            <person name="Abreu V.A."/>
            <person name="Trost E."/>
            <person name="Baumbach J."/>
            <person name="Tauch A."/>
            <person name="Schneider M.P."/>
            <person name="McCulloch J."/>
            <person name="Cerdeira L.T."/>
            <person name="Ramos R.T."/>
            <person name="Zerlotini A."/>
            <person name="Dominitini A."/>
            <person name="Resende D.M."/>
            <person name="Coser E.M."/>
            <person name="Oliveira L.M."/>
            <person name="Pedrosa A.L."/>
            <person name="Vieira C.U."/>
            <person name="Guimaraes C.T."/>
            <person name="Bartholomeu D.C."/>
            <person name="Oliveira D.M."/>
            <person name="Santos F.R."/>
            <person name="Rabelo E.M."/>
            <person name="Lobo F.P."/>
            <person name="Franco G.R."/>
            <person name="Costa A.F."/>
            <person name="Castro I.M."/>
            <person name="Dias S.R."/>
            <person name="Ferro J.A."/>
            <person name="Ortega J.M."/>
            <person name="Paiva L.V."/>
            <person name="Goulart L.R."/>
            <person name="Almeida J.F."/>
            <person name="Ferro M.I."/>
            <person name="Carneiro N.P."/>
            <person name="Falcao P.R."/>
            <person name="Grynberg P."/>
            <person name="Teixeira S.M."/>
            <person name="Brommonschenkel S."/>
            <person name="Oliveira S.C."/>
            <person name="Meyer R."/>
            <person name="Moore R.J."/>
            <person name="Miyoshi A."/>
            <person name="Oliveira G.C."/>
            <person name="Azevedo V."/>
        </authorList>
    </citation>
    <scope>NUCLEOTIDE SEQUENCE [LARGE SCALE GENOMIC DNA]</scope>
    <source>
        <strain evidence="2 3">C231</strain>
    </source>
</reference>
<gene>
    <name evidence="2" type="ORF">CPC231_01010</name>
</gene>
<dbReference type="KEGG" id="cpq:CPC231_01010"/>
<feature type="region of interest" description="Disordered" evidence="1">
    <location>
        <begin position="99"/>
        <end position="120"/>
    </location>
</feature>
<keyword evidence="3" id="KW-1185">Reference proteome</keyword>
<sequence>MGSRLSISFPWYTPAGSLYTCKSAPVRKRTDTLNRCEITPKGLFHADLCALTSSNHQKQTHFCCLTRNIATQSLLETKAKASGLRLTGALHIRPKYPPVSTIQDDGKASQKHRNTPANTSHDIPYSNTIVLCMDLPISLHCAAASTKLGAPWSSRNHAG</sequence>
<evidence type="ECO:0000313" key="2">
    <source>
        <dbReference type="EMBL" id="ADL09694.1"/>
    </source>
</evidence>
<dbReference type="Proteomes" id="UP000000276">
    <property type="component" value="Chromosome"/>
</dbReference>
<dbReference type="EMBL" id="CP001829">
    <property type="protein sequence ID" value="ADL09694.1"/>
    <property type="molecule type" value="Genomic_DNA"/>
</dbReference>
<organism evidence="2 3">
    <name type="scientific">Corynebacterium pseudotuberculosis (strain C231)</name>
    <dbReference type="NCBI Taxonomy" id="681645"/>
    <lineage>
        <taxon>Bacteria</taxon>
        <taxon>Bacillati</taxon>
        <taxon>Actinomycetota</taxon>
        <taxon>Actinomycetes</taxon>
        <taxon>Mycobacteriales</taxon>
        <taxon>Corynebacteriaceae</taxon>
        <taxon>Corynebacterium</taxon>
    </lineage>
</organism>
<protein>
    <submittedName>
        <fullName evidence="2">Uncharacterized protein</fullName>
    </submittedName>
</protein>
<dbReference type="AlphaFoldDB" id="D9QDX1"/>